<dbReference type="SUPFAM" id="SSF48576">
    <property type="entry name" value="Terpenoid synthases"/>
    <property type="match status" value="1"/>
</dbReference>
<accession>A0AAV0LUZ8</accession>
<sequence length="798" mass="90360">MAFACLQKHSAPMSCTPVFPLVSGATPAKCRESGSLAATEFSNTNLSCDGSTRIQRIKKMFDEARLSVSAYDTAWMAMVPTPTSSMEDSPFFPQCAKWILDNQLSDGSWGLPLPRRHPSLTKDALSSTLACILALQRWGLGEQQVTKGLWFLDCNSASLADQKQHGPIGFDIIFPGMIDYAQDLGLNLPFKSTDVDAMLTKRDVELTSGFGRNAKGRRAYLAYVSEGIQHSQDWDMVMKYQRKNGSLFNSPSTTAVAFSHLRDPDCLRYLCAILDQFENAAPTIYPLDIRSHLLIIDTLDGLGVARHFTDEMKMLLDQTYRCWLHGEEEIFLDTTTCAMAFRLLRIYGYDVSSDQLSPFSEECFFNSLEGYLNDKTAVLELHKASQIIFPEEPILEELNSWTMNFLKQEFCNGSIYVDQPGESISTKVHDALTYPFNVDLDRLGHRRNIQQYSNIDNIWTLKTSYCCPNIGNKDFLELAAEDFSLCQSIQQKELKQLGRWIIDYKLDKLSFARQKLGYCYFSAATILYAPELSDARISWAKNGVLITVVDDFFDVGGSMEEFVNLIQLLEKWEVDGSTDFCSEQVEILFTAIRGSIHEIGGMALARQARDVSRHVNDIWVDVVKSMLKEAEWSRYKLVPTMVEYMKHAHVSLALGPIVLPALYLVGPKISEEMVSSPEYKNLYEGMSTCGRLLNDWRGIQRESDEGTINAMSLLLREGDRSFDDAVEEVKRAIERERKQLLRLVLLERDQGMPKCCKQLFSKMVKVLHFFYMKDDGFTNEGIVDVAESIIDDTIHLSP</sequence>
<evidence type="ECO:0000256" key="5">
    <source>
        <dbReference type="ARBA" id="ARBA00050853"/>
    </source>
</evidence>
<evidence type="ECO:0000259" key="8">
    <source>
        <dbReference type="Pfam" id="PF03936"/>
    </source>
</evidence>
<proteinExistence type="predicted"/>
<name>A0AAV0LUZ8_9ROSI</name>
<dbReference type="AlphaFoldDB" id="A0AAV0LUZ8"/>
<evidence type="ECO:0000256" key="2">
    <source>
        <dbReference type="ARBA" id="ARBA00022723"/>
    </source>
</evidence>
<dbReference type="PANTHER" id="PTHR31739">
    <property type="entry name" value="ENT-COPALYL DIPHOSPHATE SYNTHASE, CHLOROPLASTIC"/>
    <property type="match status" value="1"/>
</dbReference>
<dbReference type="SFLD" id="SFLDG01014">
    <property type="entry name" value="Terpene_Cyclase_Like_1_N-term"/>
    <property type="match status" value="1"/>
</dbReference>
<comment type="catalytic activity">
    <reaction evidence="5">
        <text>ent-copalyl diphosphate = ent-kaur-16-ene + diphosphate</text>
        <dbReference type="Rhea" id="RHEA:22220"/>
        <dbReference type="ChEBI" id="CHEBI:15415"/>
        <dbReference type="ChEBI" id="CHEBI:33019"/>
        <dbReference type="ChEBI" id="CHEBI:58553"/>
        <dbReference type="EC" id="4.2.3.19"/>
    </reaction>
    <physiologicalReaction direction="left-to-right" evidence="5">
        <dbReference type="Rhea" id="RHEA:22221"/>
    </physiologicalReaction>
</comment>
<feature type="domain" description="Terpene synthase metal-binding" evidence="8">
    <location>
        <begin position="504"/>
        <end position="738"/>
    </location>
</feature>
<dbReference type="Pfam" id="PF03936">
    <property type="entry name" value="Terpene_synth_C"/>
    <property type="match status" value="1"/>
</dbReference>
<dbReference type="InterPro" id="IPR036965">
    <property type="entry name" value="Terpene_synth_N_sf"/>
</dbReference>
<dbReference type="InterPro" id="IPR001906">
    <property type="entry name" value="Terpene_synth_N"/>
</dbReference>
<gene>
    <name evidence="9" type="ORF">LITE_LOCUS25460</name>
</gene>
<dbReference type="InterPro" id="IPR050148">
    <property type="entry name" value="Terpene_synthase-like"/>
</dbReference>
<comment type="caution">
    <text evidence="9">The sequence shown here is derived from an EMBL/GenBank/DDBJ whole genome shotgun (WGS) entry which is preliminary data.</text>
</comment>
<dbReference type="Pfam" id="PF01397">
    <property type="entry name" value="Terpene_synth"/>
    <property type="match status" value="1"/>
</dbReference>
<dbReference type="GO" id="GO:0009899">
    <property type="term" value="F:ent-kaurene synthase activity"/>
    <property type="evidence" value="ECO:0007669"/>
    <property type="project" value="UniProtKB-EC"/>
</dbReference>
<protein>
    <recommendedName>
        <fullName evidence="6">ent-kaurene synthase</fullName>
        <ecNumber evidence="6">4.2.3.19</ecNumber>
    </recommendedName>
</protein>
<dbReference type="InterPro" id="IPR005630">
    <property type="entry name" value="Terpene_synthase_metal-bd"/>
</dbReference>
<dbReference type="SUPFAM" id="SSF48239">
    <property type="entry name" value="Terpenoid cyclases/Protein prenyltransferases"/>
    <property type="match status" value="2"/>
</dbReference>
<dbReference type="InterPro" id="IPR044814">
    <property type="entry name" value="Terpene_cyclase_plant_C1"/>
</dbReference>
<dbReference type="EC" id="4.2.3.19" evidence="6"/>
<dbReference type="CDD" id="cd00684">
    <property type="entry name" value="Terpene_cyclase_plant_C1"/>
    <property type="match status" value="1"/>
</dbReference>
<dbReference type="Proteomes" id="UP001154282">
    <property type="component" value="Unassembled WGS sequence"/>
</dbReference>
<dbReference type="FunFam" id="1.50.10.160:FF:000002">
    <property type="entry name" value="cis-abienol synthase, chloroplastic"/>
    <property type="match status" value="1"/>
</dbReference>
<comment type="cofactor">
    <cofactor evidence="1">
        <name>Mg(2+)</name>
        <dbReference type="ChEBI" id="CHEBI:18420"/>
    </cofactor>
</comment>
<evidence type="ECO:0000259" key="7">
    <source>
        <dbReference type="Pfam" id="PF01397"/>
    </source>
</evidence>
<evidence type="ECO:0000256" key="6">
    <source>
        <dbReference type="ARBA" id="ARBA00066670"/>
    </source>
</evidence>
<dbReference type="PANTHER" id="PTHR31739:SF3">
    <property type="entry name" value="ENT-KAUR-16-ENE SYNTHASE, CHLOROPLASTIC"/>
    <property type="match status" value="1"/>
</dbReference>
<evidence type="ECO:0000256" key="3">
    <source>
        <dbReference type="ARBA" id="ARBA00022842"/>
    </source>
</evidence>
<dbReference type="EMBL" id="CAMGYJ010000006">
    <property type="protein sequence ID" value="CAI0437429.1"/>
    <property type="molecule type" value="Genomic_DNA"/>
</dbReference>
<keyword evidence="10" id="KW-1185">Reference proteome</keyword>
<dbReference type="FunFam" id="1.50.10.130:FF:000002">
    <property type="entry name" value="Ent-copalyl diphosphate synthase, chloroplastic"/>
    <property type="match status" value="1"/>
</dbReference>
<dbReference type="Gene3D" id="1.50.10.130">
    <property type="entry name" value="Terpene synthase, N-terminal domain"/>
    <property type="match status" value="1"/>
</dbReference>
<dbReference type="FunFam" id="1.10.600.10:FF:000005">
    <property type="entry name" value="Ent-kaur-16-ene synthase, chloroplastic"/>
    <property type="match status" value="1"/>
</dbReference>
<evidence type="ECO:0000313" key="9">
    <source>
        <dbReference type="EMBL" id="CAI0437429.1"/>
    </source>
</evidence>
<dbReference type="Gene3D" id="1.10.600.10">
    <property type="entry name" value="Farnesyl Diphosphate Synthase"/>
    <property type="match status" value="1"/>
</dbReference>
<evidence type="ECO:0000256" key="1">
    <source>
        <dbReference type="ARBA" id="ARBA00001946"/>
    </source>
</evidence>
<dbReference type="InterPro" id="IPR008949">
    <property type="entry name" value="Isoprenoid_synthase_dom_sf"/>
</dbReference>
<evidence type="ECO:0000256" key="4">
    <source>
        <dbReference type="ARBA" id="ARBA00023239"/>
    </source>
</evidence>
<dbReference type="GO" id="GO:0009507">
    <property type="term" value="C:chloroplast"/>
    <property type="evidence" value="ECO:0007669"/>
    <property type="project" value="TreeGrafter"/>
</dbReference>
<dbReference type="GO" id="GO:0000287">
    <property type="term" value="F:magnesium ion binding"/>
    <property type="evidence" value="ECO:0007669"/>
    <property type="project" value="InterPro"/>
</dbReference>
<keyword evidence="3" id="KW-0460">Magnesium</keyword>
<dbReference type="GO" id="GO:0009686">
    <property type="term" value="P:gibberellin biosynthetic process"/>
    <property type="evidence" value="ECO:0007669"/>
    <property type="project" value="TreeGrafter"/>
</dbReference>
<reference evidence="9" key="1">
    <citation type="submission" date="2022-08" db="EMBL/GenBank/DDBJ databases">
        <authorList>
            <person name="Gutierrez-Valencia J."/>
        </authorList>
    </citation>
    <scope>NUCLEOTIDE SEQUENCE</scope>
</reference>
<dbReference type="Gene3D" id="1.50.10.160">
    <property type="match status" value="1"/>
</dbReference>
<keyword evidence="4" id="KW-0456">Lyase</keyword>
<organism evidence="9 10">
    <name type="scientific">Linum tenue</name>
    <dbReference type="NCBI Taxonomy" id="586396"/>
    <lineage>
        <taxon>Eukaryota</taxon>
        <taxon>Viridiplantae</taxon>
        <taxon>Streptophyta</taxon>
        <taxon>Embryophyta</taxon>
        <taxon>Tracheophyta</taxon>
        <taxon>Spermatophyta</taxon>
        <taxon>Magnoliopsida</taxon>
        <taxon>eudicotyledons</taxon>
        <taxon>Gunneridae</taxon>
        <taxon>Pentapetalae</taxon>
        <taxon>rosids</taxon>
        <taxon>fabids</taxon>
        <taxon>Malpighiales</taxon>
        <taxon>Linaceae</taxon>
        <taxon>Linum</taxon>
    </lineage>
</organism>
<keyword evidence="2" id="KW-0479">Metal-binding</keyword>
<dbReference type="InterPro" id="IPR008930">
    <property type="entry name" value="Terpenoid_cyclase/PrenylTrfase"/>
</dbReference>
<evidence type="ECO:0000313" key="10">
    <source>
        <dbReference type="Proteomes" id="UP001154282"/>
    </source>
</evidence>
<feature type="domain" description="Terpene synthase N-terminal" evidence="7">
    <location>
        <begin position="233"/>
        <end position="432"/>
    </location>
</feature>